<dbReference type="Proteomes" id="UP000054736">
    <property type="component" value="Unassembled WGS sequence"/>
</dbReference>
<protein>
    <submittedName>
        <fullName evidence="1">Uncharacterized protein</fullName>
    </submittedName>
</protein>
<evidence type="ECO:0000313" key="2">
    <source>
        <dbReference type="Proteomes" id="UP000054736"/>
    </source>
</evidence>
<gene>
    <name evidence="1" type="ORF">Ldro_2132</name>
</gene>
<dbReference type="EMBL" id="LNXY01000027">
    <property type="protein sequence ID" value="KTC85807.1"/>
    <property type="molecule type" value="Genomic_DNA"/>
</dbReference>
<dbReference type="PATRIC" id="fig|1212489.4.peg.2253"/>
<name>A0A0W0SQY4_9GAMM</name>
<reference evidence="1 2" key="1">
    <citation type="submission" date="2015-11" db="EMBL/GenBank/DDBJ databases">
        <title>Genomic analysis of 38 Legionella species identifies large and diverse effector repertoires.</title>
        <authorList>
            <person name="Burstein D."/>
            <person name="Amaro F."/>
            <person name="Zusman T."/>
            <person name="Lifshitz Z."/>
            <person name="Cohen O."/>
            <person name="Gilbert J.A."/>
            <person name="Pupko T."/>
            <person name="Shuman H.A."/>
            <person name="Segal G."/>
        </authorList>
    </citation>
    <scope>NUCLEOTIDE SEQUENCE [LARGE SCALE GENOMIC DNA]</scope>
    <source>
        <strain evidence="1 2">ATCC 700990</strain>
    </source>
</reference>
<evidence type="ECO:0000313" key="1">
    <source>
        <dbReference type="EMBL" id="KTC85807.1"/>
    </source>
</evidence>
<dbReference type="AlphaFoldDB" id="A0A0W0SQY4"/>
<accession>A0A0W0SQY4</accession>
<dbReference type="RefSeq" id="WP_058496411.1">
    <property type="nucleotide sequence ID" value="NZ_CAAAIU010000001.1"/>
</dbReference>
<dbReference type="OrthoDB" id="5654104at2"/>
<sequence length="99" mass="11549">MFKPLENSITPVNRAVFLKFIENDAPFYSKLELYDNDDLVSDCSFKPQERSQIKENLSSFESLMNALKELNNEINSVHLGKFIELIESYNENPQNRPFT</sequence>
<keyword evidence="2" id="KW-1185">Reference proteome</keyword>
<organism evidence="1 2">
    <name type="scientific">Legionella drozanskii LLAP-1</name>
    <dbReference type="NCBI Taxonomy" id="1212489"/>
    <lineage>
        <taxon>Bacteria</taxon>
        <taxon>Pseudomonadati</taxon>
        <taxon>Pseudomonadota</taxon>
        <taxon>Gammaproteobacteria</taxon>
        <taxon>Legionellales</taxon>
        <taxon>Legionellaceae</taxon>
        <taxon>Legionella</taxon>
    </lineage>
</organism>
<proteinExistence type="predicted"/>
<comment type="caution">
    <text evidence="1">The sequence shown here is derived from an EMBL/GenBank/DDBJ whole genome shotgun (WGS) entry which is preliminary data.</text>
</comment>